<dbReference type="EMBL" id="LWSU01000244">
    <property type="protein sequence ID" value="OAX54132.1"/>
    <property type="molecule type" value="Genomic_DNA"/>
</dbReference>
<evidence type="ECO:0000313" key="3">
    <source>
        <dbReference type="Proteomes" id="UP000093858"/>
    </source>
</evidence>
<dbReference type="Proteomes" id="UP000093858">
    <property type="component" value="Unassembled WGS sequence"/>
</dbReference>
<dbReference type="GeneID" id="98195111"/>
<evidence type="ECO:0000256" key="1">
    <source>
        <dbReference type="SAM" id="SignalP"/>
    </source>
</evidence>
<name>A0A199NYW6_9XANT</name>
<proteinExistence type="predicted"/>
<dbReference type="Gene3D" id="2.50.20.10">
    <property type="entry name" value="Lipoprotein localisation LolA/LolB/LppX"/>
    <property type="match status" value="1"/>
</dbReference>
<keyword evidence="1" id="KW-0732">Signal</keyword>
<organism evidence="2 3">
    <name type="scientific">Xanthomonas graminis pv. poae</name>
    <dbReference type="NCBI Taxonomy" id="227946"/>
    <lineage>
        <taxon>Bacteria</taxon>
        <taxon>Pseudomonadati</taxon>
        <taxon>Pseudomonadota</taxon>
        <taxon>Gammaproteobacteria</taxon>
        <taxon>Lysobacterales</taxon>
        <taxon>Lysobacteraceae</taxon>
        <taxon>Xanthomonas</taxon>
        <taxon>Xanthomonas translucens group</taxon>
        <taxon>Xanthomonas graminis</taxon>
    </lineage>
</organism>
<sequence>MPMRRTLPWMLILLCSAAPLCAASPEPLDPGWILQKLARPVPVSTEFVELRGSALLKAPLRVQGQYRRPDSDTLVREVTAPYRETTTLRGGEATLERAGKAPRRFSLARVPELAGLQNGFGALLSGDRAQLQQHYTLSSSGTRERWQLQLQPKDPALAAQVRSLRLYGRGAELRCIETTPAKGDVQRTLLAGAARDAASLAETEALTALCHGDAR</sequence>
<evidence type="ECO:0000313" key="2">
    <source>
        <dbReference type="EMBL" id="OAX54132.1"/>
    </source>
</evidence>
<dbReference type="RefSeq" id="WP_039955235.1">
    <property type="nucleotide sequence ID" value="NZ_CP076250.1"/>
</dbReference>
<comment type="caution">
    <text evidence="2">The sequence shown here is derived from an EMBL/GenBank/DDBJ whole genome shotgun (WGS) entry which is preliminary data.</text>
</comment>
<feature type="chain" id="PRO_5008282226" evidence="1">
    <location>
        <begin position="23"/>
        <end position="215"/>
    </location>
</feature>
<dbReference type="InterPro" id="IPR004564">
    <property type="entry name" value="OM_lipoprot_carrier_LolA-like"/>
</dbReference>
<gene>
    <name evidence="2" type="ORF">A6R73_04570</name>
</gene>
<dbReference type="Pfam" id="PF19574">
    <property type="entry name" value="LolA_3"/>
    <property type="match status" value="1"/>
</dbReference>
<feature type="signal peptide" evidence="1">
    <location>
        <begin position="1"/>
        <end position="22"/>
    </location>
</feature>
<reference evidence="2 3" key="1">
    <citation type="submission" date="2016-04" db="EMBL/GenBank/DDBJ databases">
        <title>Xanthomonas translucens phylogeny.</title>
        <authorList>
            <person name="Langlois P."/>
        </authorList>
    </citation>
    <scope>NUCLEOTIDE SEQUENCE [LARGE SCALE GENOMIC DNA]</scope>
    <source>
        <strain evidence="2 3">B99</strain>
    </source>
</reference>
<dbReference type="AlphaFoldDB" id="A0A199NYW6"/>
<accession>A0A199NYW6</accession>
<protein>
    <submittedName>
        <fullName evidence="2">Fatty acyl CoA synthetase</fullName>
    </submittedName>
</protein>